<dbReference type="Pfam" id="PF16077">
    <property type="entry name" value="Spaetzle"/>
    <property type="match status" value="1"/>
</dbReference>
<dbReference type="Proteomes" id="UP000694941">
    <property type="component" value="Unplaced"/>
</dbReference>
<dbReference type="RefSeq" id="XP_022241244.1">
    <property type="nucleotide sequence ID" value="XM_022385536.1"/>
</dbReference>
<protein>
    <submittedName>
        <fullName evidence="6">Neurotrophin 1-like</fullName>
    </submittedName>
</protein>
<evidence type="ECO:0000256" key="3">
    <source>
        <dbReference type="ARBA" id="ARBA00023180"/>
    </source>
</evidence>
<dbReference type="InterPro" id="IPR052444">
    <property type="entry name" value="Spz/Toll_ligand-like"/>
</dbReference>
<dbReference type="PANTHER" id="PTHR23199:SF12">
    <property type="entry name" value="NEUROTROPHIN 1-RELATED"/>
    <property type="match status" value="1"/>
</dbReference>
<evidence type="ECO:0000313" key="6">
    <source>
        <dbReference type="RefSeq" id="XP_022241244.1"/>
    </source>
</evidence>
<dbReference type="SUPFAM" id="SSF57501">
    <property type="entry name" value="Cystine-knot cytokines"/>
    <property type="match status" value="1"/>
</dbReference>
<proteinExistence type="predicted"/>
<organism evidence="5 6">
    <name type="scientific">Limulus polyphemus</name>
    <name type="common">Atlantic horseshoe crab</name>
    <dbReference type="NCBI Taxonomy" id="6850"/>
    <lineage>
        <taxon>Eukaryota</taxon>
        <taxon>Metazoa</taxon>
        <taxon>Ecdysozoa</taxon>
        <taxon>Arthropoda</taxon>
        <taxon>Chelicerata</taxon>
        <taxon>Merostomata</taxon>
        <taxon>Xiphosura</taxon>
        <taxon>Limulidae</taxon>
        <taxon>Limulus</taxon>
    </lineage>
</organism>
<keyword evidence="2" id="KW-1015">Disulfide bond</keyword>
<keyword evidence="1" id="KW-0732">Signal</keyword>
<sequence>MPPCALSGKNFCILTDDYPSDFVEKMMDEEMKVKIKIMYEELQTVGDPELFESHLGDGPAARGQFACETEANVMRPGWVQDAISGDWMVVINNDLFPQKIRTESCKNPNKPCSFIESFYESVCQQRFSLHRLIAVHPWNPERSPVVALFKFPAGCSCRVAPITQNSG</sequence>
<name>A0ABM1SC89_LIMPO</name>
<dbReference type="InterPro" id="IPR029034">
    <property type="entry name" value="Cystine-knot_cytokine"/>
</dbReference>
<feature type="domain" description="Spaetzle" evidence="4">
    <location>
        <begin position="65"/>
        <end position="159"/>
    </location>
</feature>
<evidence type="ECO:0000313" key="5">
    <source>
        <dbReference type="Proteomes" id="UP000694941"/>
    </source>
</evidence>
<dbReference type="Gene3D" id="2.10.90.10">
    <property type="entry name" value="Cystine-knot cytokines"/>
    <property type="match status" value="1"/>
</dbReference>
<gene>
    <name evidence="6" type="primary">LOC106458816</name>
</gene>
<evidence type="ECO:0000256" key="1">
    <source>
        <dbReference type="ARBA" id="ARBA00022729"/>
    </source>
</evidence>
<dbReference type="InterPro" id="IPR032104">
    <property type="entry name" value="Spaetzle"/>
</dbReference>
<keyword evidence="3" id="KW-0325">Glycoprotein</keyword>
<keyword evidence="5" id="KW-1185">Reference proteome</keyword>
<reference evidence="6" key="1">
    <citation type="submission" date="2025-08" db="UniProtKB">
        <authorList>
            <consortium name="RefSeq"/>
        </authorList>
    </citation>
    <scope>IDENTIFICATION</scope>
    <source>
        <tissue evidence="6">Muscle</tissue>
    </source>
</reference>
<accession>A0ABM1SC89</accession>
<dbReference type="GeneID" id="106458816"/>
<dbReference type="PANTHER" id="PTHR23199">
    <property type="entry name" value="NEUROTROPHIN 1-RELATED"/>
    <property type="match status" value="1"/>
</dbReference>
<evidence type="ECO:0000256" key="2">
    <source>
        <dbReference type="ARBA" id="ARBA00023157"/>
    </source>
</evidence>
<evidence type="ECO:0000259" key="4">
    <source>
        <dbReference type="Pfam" id="PF16077"/>
    </source>
</evidence>